<evidence type="ECO:0000259" key="6">
    <source>
        <dbReference type="PROSITE" id="PS50977"/>
    </source>
</evidence>
<organism evidence="7 8">
    <name type="scientific">Tomitella fengzijianii</name>
    <dbReference type="NCBI Taxonomy" id="2597660"/>
    <lineage>
        <taxon>Bacteria</taxon>
        <taxon>Bacillati</taxon>
        <taxon>Actinomycetota</taxon>
        <taxon>Actinomycetes</taxon>
        <taxon>Mycobacteriales</taxon>
        <taxon>Tomitella</taxon>
    </lineage>
</organism>
<dbReference type="PRINTS" id="PR00455">
    <property type="entry name" value="HTHTETR"/>
</dbReference>
<dbReference type="SUPFAM" id="SSF48498">
    <property type="entry name" value="Tetracyclin repressor-like, C-terminal domain"/>
    <property type="match status" value="1"/>
</dbReference>
<dbReference type="InterPro" id="IPR050109">
    <property type="entry name" value="HTH-type_TetR-like_transc_reg"/>
</dbReference>
<dbReference type="InterPro" id="IPR036271">
    <property type="entry name" value="Tet_transcr_reg_TetR-rel_C_sf"/>
</dbReference>
<evidence type="ECO:0000256" key="3">
    <source>
        <dbReference type="ARBA" id="ARBA00023125"/>
    </source>
</evidence>
<dbReference type="OrthoDB" id="9814200at2"/>
<keyword evidence="8" id="KW-1185">Reference proteome</keyword>
<dbReference type="InterPro" id="IPR009057">
    <property type="entry name" value="Homeodomain-like_sf"/>
</dbReference>
<gene>
    <name evidence="7" type="ORF">FO059_01400</name>
</gene>
<reference evidence="7 8" key="2">
    <citation type="submission" date="2019-07" db="EMBL/GenBank/DDBJ databases">
        <authorList>
            <person name="Huang Y."/>
        </authorList>
    </citation>
    <scope>NUCLEOTIDE SEQUENCE [LARGE SCALE GENOMIC DNA]</scope>
    <source>
        <strain evidence="7 8">HY188</strain>
    </source>
</reference>
<sequence length="201" mass="22549">MEWSDRHTLIFETAAELFAAKGIAGTSVRDIADGVGVLSGSLYHYFASKDAIADAIITRYLDDLQRRYAEVLQLPEEERLRALVHQSLLASEANPHASEIYQNNATYMKNLAGYPMIRDAAKVSRRVWMQIIEDGVASDRFRSDLPPETIYGLLRDAVWLSQRWFTPTPEVDRSVFADQLVSVFVDGIGSGMGKSPRGPRR</sequence>
<dbReference type="KEGG" id="toy:FO059_01400"/>
<keyword evidence="4" id="KW-0804">Transcription</keyword>
<dbReference type="InterPro" id="IPR041490">
    <property type="entry name" value="KstR2_TetR_C"/>
</dbReference>
<dbReference type="SUPFAM" id="SSF46689">
    <property type="entry name" value="Homeodomain-like"/>
    <property type="match status" value="1"/>
</dbReference>
<keyword evidence="3 5" id="KW-0238">DNA-binding</keyword>
<evidence type="ECO:0000256" key="4">
    <source>
        <dbReference type="ARBA" id="ARBA00023163"/>
    </source>
</evidence>
<dbReference type="Pfam" id="PF17932">
    <property type="entry name" value="TetR_C_24"/>
    <property type="match status" value="1"/>
</dbReference>
<dbReference type="Gene3D" id="1.10.10.60">
    <property type="entry name" value="Homeodomain-like"/>
    <property type="match status" value="1"/>
</dbReference>
<protein>
    <submittedName>
        <fullName evidence="7">TetR/AcrR family transcriptional regulator</fullName>
    </submittedName>
</protein>
<evidence type="ECO:0000256" key="1">
    <source>
        <dbReference type="ARBA" id="ARBA00022491"/>
    </source>
</evidence>
<evidence type="ECO:0000256" key="5">
    <source>
        <dbReference type="PROSITE-ProRule" id="PRU00335"/>
    </source>
</evidence>
<evidence type="ECO:0000256" key="2">
    <source>
        <dbReference type="ARBA" id="ARBA00023015"/>
    </source>
</evidence>
<dbReference type="AlphaFoldDB" id="A0A516X7D6"/>
<evidence type="ECO:0000313" key="7">
    <source>
        <dbReference type="EMBL" id="QDQ98923.1"/>
    </source>
</evidence>
<dbReference type="PANTHER" id="PTHR30055:SF175">
    <property type="entry name" value="HTH-TYPE TRANSCRIPTIONAL REPRESSOR KSTR2"/>
    <property type="match status" value="1"/>
</dbReference>
<name>A0A516X7D6_9ACTN</name>
<accession>A0A516X7D6</accession>
<evidence type="ECO:0000313" key="8">
    <source>
        <dbReference type="Proteomes" id="UP000317344"/>
    </source>
</evidence>
<dbReference type="GO" id="GO:0000976">
    <property type="term" value="F:transcription cis-regulatory region binding"/>
    <property type="evidence" value="ECO:0007669"/>
    <property type="project" value="TreeGrafter"/>
</dbReference>
<keyword evidence="1" id="KW-0678">Repressor</keyword>
<dbReference type="PROSITE" id="PS50977">
    <property type="entry name" value="HTH_TETR_2"/>
    <property type="match status" value="1"/>
</dbReference>
<dbReference type="Proteomes" id="UP000317344">
    <property type="component" value="Chromosome"/>
</dbReference>
<feature type="DNA-binding region" description="H-T-H motif" evidence="5">
    <location>
        <begin position="27"/>
        <end position="46"/>
    </location>
</feature>
<proteinExistence type="predicted"/>
<dbReference type="PANTHER" id="PTHR30055">
    <property type="entry name" value="HTH-TYPE TRANSCRIPTIONAL REGULATOR RUTR"/>
    <property type="match status" value="1"/>
</dbReference>
<dbReference type="Pfam" id="PF00440">
    <property type="entry name" value="TetR_N"/>
    <property type="match status" value="1"/>
</dbReference>
<dbReference type="InterPro" id="IPR001647">
    <property type="entry name" value="HTH_TetR"/>
</dbReference>
<keyword evidence="2" id="KW-0805">Transcription regulation</keyword>
<dbReference type="Gene3D" id="1.10.357.10">
    <property type="entry name" value="Tetracycline Repressor, domain 2"/>
    <property type="match status" value="1"/>
</dbReference>
<dbReference type="EMBL" id="CP041765">
    <property type="protein sequence ID" value="QDQ98923.1"/>
    <property type="molecule type" value="Genomic_DNA"/>
</dbReference>
<reference evidence="7 8" key="1">
    <citation type="submission" date="2019-07" db="EMBL/GenBank/DDBJ databases">
        <title>Tomitella cavernea sp. nov., an actinomycete isolated from soil.</title>
        <authorList>
            <person name="Cheng J."/>
        </authorList>
    </citation>
    <scope>NUCLEOTIDE SEQUENCE [LARGE SCALE GENOMIC DNA]</scope>
    <source>
        <strain evidence="7 8">HY188</strain>
    </source>
</reference>
<dbReference type="GO" id="GO:0003700">
    <property type="term" value="F:DNA-binding transcription factor activity"/>
    <property type="evidence" value="ECO:0007669"/>
    <property type="project" value="TreeGrafter"/>
</dbReference>
<feature type="domain" description="HTH tetR-type" evidence="6">
    <location>
        <begin position="4"/>
        <end position="64"/>
    </location>
</feature>